<dbReference type="PANTHER" id="PTHR33215:SF13">
    <property type="entry name" value="PROTEIN DISTAL ANTENNA"/>
    <property type="match status" value="1"/>
</dbReference>
<proteinExistence type="predicted"/>
<gene>
    <name evidence="2" type="ORF">EHQ24_01585</name>
</gene>
<evidence type="ECO:0000256" key="1">
    <source>
        <dbReference type="SAM" id="Coils"/>
    </source>
</evidence>
<dbReference type="Proteomes" id="UP000298009">
    <property type="component" value="Unassembled WGS sequence"/>
</dbReference>
<keyword evidence="3" id="KW-1185">Reference proteome</keyword>
<reference evidence="2" key="1">
    <citation type="journal article" date="2019" name="PLoS Negl. Trop. Dis.">
        <title>Revisiting the worldwide diversity of Leptospira species in the environment.</title>
        <authorList>
            <person name="Vincent A.T."/>
            <person name="Schiettekatte O."/>
            <person name="Bourhy P."/>
            <person name="Veyrier F.J."/>
            <person name="Picardeau M."/>
        </authorList>
    </citation>
    <scope>NUCLEOTIDE SEQUENCE [LARGE SCALE GENOMIC DNA]</scope>
    <source>
        <strain evidence="2">201800287</strain>
    </source>
</reference>
<dbReference type="Pfam" id="PF01527">
    <property type="entry name" value="HTH_Tnp_1"/>
    <property type="match status" value="1"/>
</dbReference>
<dbReference type="InterPro" id="IPR002514">
    <property type="entry name" value="Transposase_8"/>
</dbReference>
<keyword evidence="1" id="KW-0175">Coiled coil</keyword>
<dbReference type="GO" id="GO:0005737">
    <property type="term" value="C:cytoplasm"/>
    <property type="evidence" value="ECO:0007669"/>
    <property type="project" value="UniProtKB-SubCell"/>
</dbReference>
<protein>
    <submittedName>
        <fullName evidence="2">Uncharacterized protein</fullName>
    </submittedName>
</protein>
<comment type="caution">
    <text evidence="2">The sequence shown here is derived from an EMBL/GenBank/DDBJ whole genome shotgun (WGS) entry which is preliminary data.</text>
</comment>
<dbReference type="GO" id="GO:0006313">
    <property type="term" value="P:DNA transposition"/>
    <property type="evidence" value="ECO:0007669"/>
    <property type="project" value="InterPro"/>
</dbReference>
<sequence length="103" mass="12419">MNRERRGYPHEFKIESVKRYLENGRRAKYTADELGIPESTLREWRDKYMTEIKKETSPVTVKQGKKEFESILKEKEKRIQQLEEEVQILKKSIGIFTKDSRQK</sequence>
<dbReference type="InterPro" id="IPR009057">
    <property type="entry name" value="Homeodomain-like_sf"/>
</dbReference>
<accession>A0A4R9IHM8</accession>
<dbReference type="Gene3D" id="1.10.10.60">
    <property type="entry name" value="Homeodomain-like"/>
    <property type="match status" value="1"/>
</dbReference>
<dbReference type="GO" id="GO:0005524">
    <property type="term" value="F:ATP binding"/>
    <property type="evidence" value="ECO:0007669"/>
    <property type="project" value="InterPro"/>
</dbReference>
<evidence type="ECO:0000313" key="2">
    <source>
        <dbReference type="EMBL" id="TGK87927.1"/>
    </source>
</evidence>
<dbReference type="RefSeq" id="WP_135599947.1">
    <property type="nucleotide sequence ID" value="NZ_RQFK01000007.1"/>
</dbReference>
<dbReference type="PANTHER" id="PTHR33215">
    <property type="entry name" value="PROTEIN DISTAL ANTENNA"/>
    <property type="match status" value="1"/>
</dbReference>
<evidence type="ECO:0000313" key="3">
    <source>
        <dbReference type="Proteomes" id="UP000298009"/>
    </source>
</evidence>
<feature type="coiled-coil region" evidence="1">
    <location>
        <begin position="65"/>
        <end position="99"/>
    </location>
</feature>
<dbReference type="EMBL" id="RQFK01000007">
    <property type="protein sequence ID" value="TGK87927.1"/>
    <property type="molecule type" value="Genomic_DNA"/>
</dbReference>
<dbReference type="GO" id="GO:0046872">
    <property type="term" value="F:metal ion binding"/>
    <property type="evidence" value="ECO:0007669"/>
    <property type="project" value="UniProtKB-KW"/>
</dbReference>
<name>A0A4R9IHM8_9LEPT</name>
<dbReference type="SUPFAM" id="SSF46689">
    <property type="entry name" value="Homeodomain-like"/>
    <property type="match status" value="1"/>
</dbReference>
<dbReference type="GO" id="GO:0004803">
    <property type="term" value="F:transposase activity"/>
    <property type="evidence" value="ECO:0007669"/>
    <property type="project" value="InterPro"/>
</dbReference>
<dbReference type="InterPro" id="IPR051839">
    <property type="entry name" value="RD_transcriptional_regulator"/>
</dbReference>
<dbReference type="OrthoDB" id="4379323at2"/>
<organism evidence="2 3">
    <name type="scientific">Leptospira noumeaensis</name>
    <dbReference type="NCBI Taxonomy" id="2484964"/>
    <lineage>
        <taxon>Bacteria</taxon>
        <taxon>Pseudomonadati</taxon>
        <taxon>Spirochaetota</taxon>
        <taxon>Spirochaetia</taxon>
        <taxon>Leptospirales</taxon>
        <taxon>Leptospiraceae</taxon>
        <taxon>Leptospira</taxon>
    </lineage>
</organism>
<dbReference type="GO" id="GO:0004674">
    <property type="term" value="F:protein serine/threonine kinase activity"/>
    <property type="evidence" value="ECO:0007669"/>
    <property type="project" value="InterPro"/>
</dbReference>
<dbReference type="AlphaFoldDB" id="A0A4R9IHM8"/>
<dbReference type="GO" id="GO:0003677">
    <property type="term" value="F:DNA binding"/>
    <property type="evidence" value="ECO:0007669"/>
    <property type="project" value="InterPro"/>
</dbReference>